<evidence type="ECO:0000256" key="1">
    <source>
        <dbReference type="SAM" id="MobiDB-lite"/>
    </source>
</evidence>
<feature type="region of interest" description="Disordered" evidence="1">
    <location>
        <begin position="157"/>
        <end position="189"/>
    </location>
</feature>
<dbReference type="Gene3D" id="1.10.357.10">
    <property type="entry name" value="Tetracycline Repressor, domain 2"/>
    <property type="match status" value="1"/>
</dbReference>
<dbReference type="RefSeq" id="WP_356957975.1">
    <property type="nucleotide sequence ID" value="NZ_JBEYBD010000011.1"/>
</dbReference>
<evidence type="ECO:0000313" key="3">
    <source>
        <dbReference type="Proteomes" id="UP001550628"/>
    </source>
</evidence>
<proteinExistence type="predicted"/>
<dbReference type="InterPro" id="IPR009057">
    <property type="entry name" value="Homeodomain-like_sf"/>
</dbReference>
<dbReference type="EMBL" id="JBEYBF010000010">
    <property type="protein sequence ID" value="MEU1953486.1"/>
    <property type="molecule type" value="Genomic_DNA"/>
</dbReference>
<evidence type="ECO:0008006" key="4">
    <source>
        <dbReference type="Google" id="ProtNLM"/>
    </source>
</evidence>
<dbReference type="SUPFAM" id="SSF46689">
    <property type="entry name" value="Homeodomain-like"/>
    <property type="match status" value="1"/>
</dbReference>
<name>A0ABV2WRG6_9NOCA</name>
<protein>
    <recommendedName>
        <fullName evidence="4">HTH araC/xylS-type domain-containing protein</fullName>
    </recommendedName>
</protein>
<reference evidence="2 3" key="1">
    <citation type="submission" date="2024-06" db="EMBL/GenBank/DDBJ databases">
        <title>The Natural Products Discovery Center: Release of the First 8490 Sequenced Strains for Exploring Actinobacteria Biosynthetic Diversity.</title>
        <authorList>
            <person name="Kalkreuter E."/>
            <person name="Kautsar S.A."/>
            <person name="Yang D."/>
            <person name="Bader C.D."/>
            <person name="Teijaro C.N."/>
            <person name="Fluegel L."/>
            <person name="Davis C.M."/>
            <person name="Simpson J.R."/>
            <person name="Lauterbach L."/>
            <person name="Steele A.D."/>
            <person name="Gui C."/>
            <person name="Meng S."/>
            <person name="Li G."/>
            <person name="Viehrig K."/>
            <person name="Ye F."/>
            <person name="Su P."/>
            <person name="Kiefer A.F."/>
            <person name="Nichols A."/>
            <person name="Cepeda A.J."/>
            <person name="Yan W."/>
            <person name="Fan B."/>
            <person name="Jiang Y."/>
            <person name="Adhikari A."/>
            <person name="Zheng C.-J."/>
            <person name="Schuster L."/>
            <person name="Cowan T.M."/>
            <person name="Smanski M.J."/>
            <person name="Chevrette M.G."/>
            <person name="De Carvalho L.P.S."/>
            <person name="Shen B."/>
        </authorList>
    </citation>
    <scope>NUCLEOTIDE SEQUENCE [LARGE SCALE GENOMIC DNA]</scope>
    <source>
        <strain evidence="2 3">NPDC019708</strain>
    </source>
</reference>
<organism evidence="2 3">
    <name type="scientific">Nocardia rhamnosiphila</name>
    <dbReference type="NCBI Taxonomy" id="426716"/>
    <lineage>
        <taxon>Bacteria</taxon>
        <taxon>Bacillati</taxon>
        <taxon>Actinomycetota</taxon>
        <taxon>Actinomycetes</taxon>
        <taxon>Mycobacteriales</taxon>
        <taxon>Nocardiaceae</taxon>
        <taxon>Nocardia</taxon>
    </lineage>
</organism>
<feature type="compositionally biased region" description="Basic residues" evidence="1">
    <location>
        <begin position="169"/>
        <end position="183"/>
    </location>
</feature>
<dbReference type="Proteomes" id="UP001550628">
    <property type="component" value="Unassembled WGS sequence"/>
</dbReference>
<gene>
    <name evidence="2" type="ORF">ABZ510_16665</name>
</gene>
<keyword evidence="3" id="KW-1185">Reference proteome</keyword>
<accession>A0ABV2WRG6</accession>
<comment type="caution">
    <text evidence="2">The sequence shown here is derived from an EMBL/GenBank/DDBJ whole genome shotgun (WGS) entry which is preliminary data.</text>
</comment>
<sequence length="242" mass="27289">MTDAITALETDQQITGPNRAALGQELRSLLGGQPPEERVLTEFESPRTVPLPVGRTIPLFRQSEDLIVEILRTASGDAIPVEVLAHAFTTEVHRRQVPKFDRKFMELMIITPPYRLRWLEARDLFIADGNTSATVEQICEIVGISPRTFHRHFPVEAGDADHAPGPHPLGRHRPLRRLRRSSRSRGPPGSWYADAVHRYQHCLHTTTVNRAATVPLHARSAEISLSGQTWHFSFTHLDDVRT</sequence>
<evidence type="ECO:0000313" key="2">
    <source>
        <dbReference type="EMBL" id="MEU1953486.1"/>
    </source>
</evidence>